<dbReference type="RefSeq" id="WP_324180566.1">
    <property type="nucleotide sequence ID" value="NZ_BAABAW010000006.1"/>
</dbReference>
<keyword evidence="3" id="KW-1185">Reference proteome</keyword>
<dbReference type="InterPro" id="IPR020240">
    <property type="entry name" value="UPF0412_YaaI"/>
</dbReference>
<evidence type="ECO:0008006" key="4">
    <source>
        <dbReference type="Google" id="ProtNLM"/>
    </source>
</evidence>
<evidence type="ECO:0000313" key="2">
    <source>
        <dbReference type="EMBL" id="MEB3346537.1"/>
    </source>
</evidence>
<proteinExistence type="predicted"/>
<protein>
    <recommendedName>
        <fullName evidence="4">DUF2541 family protein</fullName>
    </recommendedName>
</protein>
<dbReference type="Pfam" id="PF10807">
    <property type="entry name" value="DUF2541"/>
    <property type="match status" value="1"/>
</dbReference>
<name>A0ABU5ZXI1_9FLAO</name>
<evidence type="ECO:0000313" key="3">
    <source>
        <dbReference type="Proteomes" id="UP001327027"/>
    </source>
</evidence>
<accession>A0ABU5ZXI1</accession>
<keyword evidence="1" id="KW-0732">Signal</keyword>
<comment type="caution">
    <text evidence="2">The sequence shown here is derived from an EMBL/GenBank/DDBJ whole genome shotgun (WGS) entry which is preliminary data.</text>
</comment>
<dbReference type="Proteomes" id="UP001327027">
    <property type="component" value="Unassembled WGS sequence"/>
</dbReference>
<gene>
    <name evidence="2" type="ORF">U6A24_13750</name>
</gene>
<evidence type="ECO:0000256" key="1">
    <source>
        <dbReference type="ARBA" id="ARBA00022729"/>
    </source>
</evidence>
<reference evidence="2 3" key="1">
    <citation type="journal article" date="2013" name="Int. J. Syst. Evol. Microbiol.">
        <title>Aquimarina gracilis sp. nov., isolated from the gut microflora of a mussel, Mytilus coruscus, and emended description of Aquimarina spongiae.</title>
        <authorList>
            <person name="Park S.C."/>
            <person name="Choe H.N."/>
            <person name="Baik K.S."/>
            <person name="Seong C.N."/>
        </authorList>
    </citation>
    <scope>NUCLEOTIDE SEQUENCE [LARGE SCALE GENOMIC DNA]</scope>
    <source>
        <strain evidence="2 3">PSC32</strain>
    </source>
</reference>
<organism evidence="2 3">
    <name type="scientific">Aquimarina gracilis</name>
    <dbReference type="NCBI Taxonomy" id="874422"/>
    <lineage>
        <taxon>Bacteria</taxon>
        <taxon>Pseudomonadati</taxon>
        <taxon>Bacteroidota</taxon>
        <taxon>Flavobacteriia</taxon>
        <taxon>Flavobacteriales</taxon>
        <taxon>Flavobacteriaceae</taxon>
        <taxon>Aquimarina</taxon>
    </lineage>
</organism>
<dbReference type="EMBL" id="JAYKLX010000006">
    <property type="protein sequence ID" value="MEB3346537.1"/>
    <property type="molecule type" value="Genomic_DNA"/>
</dbReference>
<sequence length="136" mass="15831">MKNITLRRFSIATILLTVLLVTSSFTSNIRQWDHLGTRKVNYRLDRDVIKVTAKEGGFTKLKVKVTGGAINMHRMVVQYGNGKKEEIQLRHNFSRKSSTRVIDLKGNKRIIRDITFFYDTKNLSRKRAKVHVFGRH</sequence>